<feature type="region of interest" description="Disordered" evidence="1">
    <location>
        <begin position="1"/>
        <end position="89"/>
    </location>
</feature>
<keyword evidence="3" id="KW-1185">Reference proteome</keyword>
<feature type="compositionally biased region" description="Basic and acidic residues" evidence="1">
    <location>
        <begin position="75"/>
        <end position="86"/>
    </location>
</feature>
<gene>
    <name evidence="2" type="ORF">PHYSODRAFT_304370</name>
</gene>
<dbReference type="KEGG" id="psoj:PHYSODRAFT_304370"/>
<dbReference type="AlphaFoldDB" id="G5A0C4"/>
<sequence>MIEAGHPRGYDAPLEVTGEAQAKNAREKPHSGRSINHAPSSAQQKSGGKRKRVARLEVEAKPSSSRKTQCSAMEADPKDEASHAQGEEQSLAIQVPDMLEIPENPKSEWFDTLEDVVPSNAWTYYRPKSRIYGVDALIVELTPESETYAGKCYGLKMTMCEGQF</sequence>
<dbReference type="EMBL" id="JH159158">
    <property type="protein sequence ID" value="EGZ10513.1"/>
    <property type="molecule type" value="Genomic_DNA"/>
</dbReference>
<name>G5A0C4_PHYSP</name>
<organism evidence="2 3">
    <name type="scientific">Phytophthora sojae (strain P6497)</name>
    <name type="common">Soybean stem and root rot agent</name>
    <name type="synonym">Phytophthora megasperma f. sp. glycines</name>
    <dbReference type="NCBI Taxonomy" id="1094619"/>
    <lineage>
        <taxon>Eukaryota</taxon>
        <taxon>Sar</taxon>
        <taxon>Stramenopiles</taxon>
        <taxon>Oomycota</taxon>
        <taxon>Peronosporomycetes</taxon>
        <taxon>Peronosporales</taxon>
        <taxon>Peronosporaceae</taxon>
        <taxon>Phytophthora</taxon>
    </lineage>
</organism>
<dbReference type="InParanoid" id="G5A0C4"/>
<feature type="compositionally biased region" description="Polar residues" evidence="1">
    <location>
        <begin position="33"/>
        <end position="46"/>
    </location>
</feature>
<dbReference type="GeneID" id="20642404"/>
<dbReference type="RefSeq" id="XP_009533258.1">
    <property type="nucleotide sequence ID" value="XM_009534963.1"/>
</dbReference>
<protein>
    <submittedName>
        <fullName evidence="2">Uncharacterized protein</fullName>
    </submittedName>
</protein>
<dbReference type="Proteomes" id="UP000002640">
    <property type="component" value="Unassembled WGS sequence"/>
</dbReference>
<evidence type="ECO:0000313" key="2">
    <source>
        <dbReference type="EMBL" id="EGZ10513.1"/>
    </source>
</evidence>
<evidence type="ECO:0000256" key="1">
    <source>
        <dbReference type="SAM" id="MobiDB-lite"/>
    </source>
</evidence>
<feature type="compositionally biased region" description="Polar residues" evidence="1">
    <location>
        <begin position="62"/>
        <end position="71"/>
    </location>
</feature>
<accession>G5A0C4</accession>
<reference evidence="2 3" key="1">
    <citation type="journal article" date="2006" name="Science">
        <title>Phytophthora genome sequences uncover evolutionary origins and mechanisms of pathogenesis.</title>
        <authorList>
            <person name="Tyler B.M."/>
            <person name="Tripathy S."/>
            <person name="Zhang X."/>
            <person name="Dehal P."/>
            <person name="Jiang R.H."/>
            <person name="Aerts A."/>
            <person name="Arredondo F.D."/>
            <person name="Baxter L."/>
            <person name="Bensasson D."/>
            <person name="Beynon J.L."/>
            <person name="Chapman J."/>
            <person name="Damasceno C.M."/>
            <person name="Dorrance A.E."/>
            <person name="Dou D."/>
            <person name="Dickerman A.W."/>
            <person name="Dubchak I.L."/>
            <person name="Garbelotto M."/>
            <person name="Gijzen M."/>
            <person name="Gordon S.G."/>
            <person name="Govers F."/>
            <person name="Grunwald N.J."/>
            <person name="Huang W."/>
            <person name="Ivors K.L."/>
            <person name="Jones R.W."/>
            <person name="Kamoun S."/>
            <person name="Krampis K."/>
            <person name="Lamour K.H."/>
            <person name="Lee M.K."/>
            <person name="McDonald W.H."/>
            <person name="Medina M."/>
            <person name="Meijer H.J."/>
            <person name="Nordberg E.K."/>
            <person name="Maclean D.J."/>
            <person name="Ospina-Giraldo M.D."/>
            <person name="Morris P.F."/>
            <person name="Phuntumart V."/>
            <person name="Putnam N.H."/>
            <person name="Rash S."/>
            <person name="Rose J.K."/>
            <person name="Sakihama Y."/>
            <person name="Salamov A.A."/>
            <person name="Savidor A."/>
            <person name="Scheuring C.F."/>
            <person name="Smith B.M."/>
            <person name="Sobral B.W."/>
            <person name="Terry A."/>
            <person name="Torto-Alalibo T.A."/>
            <person name="Win J."/>
            <person name="Xu Z."/>
            <person name="Zhang H."/>
            <person name="Grigoriev I.V."/>
            <person name="Rokhsar D.S."/>
            <person name="Boore J.L."/>
        </authorList>
    </citation>
    <scope>NUCLEOTIDE SEQUENCE [LARGE SCALE GENOMIC DNA]</scope>
    <source>
        <strain evidence="2 3">P6497</strain>
    </source>
</reference>
<evidence type="ECO:0000313" key="3">
    <source>
        <dbReference type="Proteomes" id="UP000002640"/>
    </source>
</evidence>
<proteinExistence type="predicted"/>